<dbReference type="PROSITE" id="PS50137">
    <property type="entry name" value="DS_RBD"/>
    <property type="match status" value="1"/>
</dbReference>
<comment type="function">
    <text evidence="8">Digests double-stranded RNA. Involved in the processing of primary rRNA transcript to yield the immediate precursors to the large and small rRNAs (23S and 16S). Processes some mRNAs, and tRNAs when they are encoded in the rRNA operon. Processes pre-crRNA and tracrRNA of type II CRISPR loci if present in the organism.</text>
</comment>
<dbReference type="CDD" id="cd10845">
    <property type="entry name" value="DSRM_RNAse_III_family"/>
    <property type="match status" value="1"/>
</dbReference>
<comment type="subcellular location">
    <subcellularLocation>
        <location evidence="8">Cytoplasm</location>
    </subcellularLocation>
</comment>
<evidence type="ECO:0000256" key="3">
    <source>
        <dbReference type="ARBA" id="ARBA00022664"/>
    </source>
</evidence>
<sequence>MRQLETLLDALPEELSRQVFTHASWTDRRSDSYARLAFLGDSVLGLAITSHLYPRLDSERYGAGRLTKIRAQTVSGVACRGVAERLGVPARLVAAAPAGQTADGLKDTERVLASIMEAVIGACYLHNGYETTAAAVVEAFEPEIAAALDHPVDFKSALQERLAQRGQGVTYTVTAEEGPPHERTFEVVASIGDRPMGTGRGRSKKAAEQEAARAALALLDVDADVVEDGLEVA</sequence>
<dbReference type="InterPro" id="IPR036389">
    <property type="entry name" value="RNase_III_sf"/>
</dbReference>
<dbReference type="Pfam" id="PF00035">
    <property type="entry name" value="dsrm"/>
    <property type="match status" value="1"/>
</dbReference>
<evidence type="ECO:0000313" key="12">
    <source>
        <dbReference type="Proteomes" id="UP001056035"/>
    </source>
</evidence>
<keyword evidence="8" id="KW-0963">Cytoplasm</keyword>
<protein>
    <recommendedName>
        <fullName evidence="8">Ribonuclease 3</fullName>
        <ecNumber evidence="8">3.1.26.3</ecNumber>
    </recommendedName>
    <alternativeName>
        <fullName evidence="8">Ribonuclease III</fullName>
        <shortName evidence="8">RNase III</shortName>
    </alternativeName>
</protein>
<keyword evidence="3 8" id="KW-0507">mRNA processing</keyword>
<comment type="catalytic activity">
    <reaction evidence="1 8">
        <text>Endonucleolytic cleavage to 5'-phosphomonoester.</text>
        <dbReference type="EC" id="3.1.26.3"/>
    </reaction>
</comment>
<evidence type="ECO:0000256" key="6">
    <source>
        <dbReference type="ARBA" id="ARBA00022801"/>
    </source>
</evidence>
<dbReference type="SUPFAM" id="SSF69065">
    <property type="entry name" value="RNase III domain-like"/>
    <property type="match status" value="1"/>
</dbReference>
<dbReference type="SMART" id="SM00358">
    <property type="entry name" value="DSRM"/>
    <property type="match status" value="1"/>
</dbReference>
<dbReference type="EC" id="3.1.26.3" evidence="8"/>
<keyword evidence="8" id="KW-0698">rRNA processing</keyword>
<name>A0ABY5DZY5_9ACTN</name>
<feature type="active site" evidence="8">
    <location>
        <position position="117"/>
    </location>
</feature>
<evidence type="ECO:0000313" key="11">
    <source>
        <dbReference type="EMBL" id="UTI67090.1"/>
    </source>
</evidence>
<dbReference type="SUPFAM" id="SSF54768">
    <property type="entry name" value="dsRNA-binding domain-like"/>
    <property type="match status" value="1"/>
</dbReference>
<dbReference type="Proteomes" id="UP001056035">
    <property type="component" value="Chromosome"/>
</dbReference>
<dbReference type="Gene3D" id="3.30.160.20">
    <property type="match status" value="1"/>
</dbReference>
<comment type="caution">
    <text evidence="8">Lacks conserved residue(s) required for the propagation of feature annotation.</text>
</comment>
<keyword evidence="8" id="KW-0479">Metal-binding</keyword>
<dbReference type="PROSITE" id="PS50142">
    <property type="entry name" value="RNASE_3_2"/>
    <property type="match status" value="1"/>
</dbReference>
<evidence type="ECO:0000256" key="1">
    <source>
        <dbReference type="ARBA" id="ARBA00000109"/>
    </source>
</evidence>
<keyword evidence="6 8" id="KW-0378">Hydrolase</keyword>
<feature type="active site" evidence="8">
    <location>
        <position position="41"/>
    </location>
</feature>
<organism evidence="11 12">
    <name type="scientific">Paraconexibacter antarcticus</name>
    <dbReference type="NCBI Taxonomy" id="2949664"/>
    <lineage>
        <taxon>Bacteria</taxon>
        <taxon>Bacillati</taxon>
        <taxon>Actinomycetota</taxon>
        <taxon>Thermoleophilia</taxon>
        <taxon>Solirubrobacterales</taxon>
        <taxon>Paraconexibacteraceae</taxon>
        <taxon>Paraconexibacter</taxon>
    </lineage>
</organism>
<comment type="similarity">
    <text evidence="2">Belongs to the ribonuclease III family.</text>
</comment>
<evidence type="ECO:0000259" key="9">
    <source>
        <dbReference type="PROSITE" id="PS50137"/>
    </source>
</evidence>
<dbReference type="SMART" id="SM00535">
    <property type="entry name" value="RIBOc"/>
    <property type="match status" value="1"/>
</dbReference>
<evidence type="ECO:0000256" key="8">
    <source>
        <dbReference type="HAMAP-Rule" id="MF_00104"/>
    </source>
</evidence>
<accession>A0ABY5DZY5</accession>
<keyword evidence="8" id="KW-0460">Magnesium</keyword>
<keyword evidence="8" id="KW-0699">rRNA-binding</keyword>
<evidence type="ECO:0000259" key="10">
    <source>
        <dbReference type="PROSITE" id="PS50142"/>
    </source>
</evidence>
<comment type="subunit">
    <text evidence="8">Homodimer.</text>
</comment>
<dbReference type="HAMAP" id="MF_00104">
    <property type="entry name" value="RNase_III"/>
    <property type="match status" value="1"/>
</dbReference>
<dbReference type="PANTHER" id="PTHR11207">
    <property type="entry name" value="RIBONUCLEASE III"/>
    <property type="match status" value="1"/>
</dbReference>
<feature type="domain" description="RNase III" evidence="10">
    <location>
        <begin position="1"/>
        <end position="128"/>
    </location>
</feature>
<keyword evidence="12" id="KW-1185">Reference proteome</keyword>
<evidence type="ECO:0000256" key="2">
    <source>
        <dbReference type="ARBA" id="ARBA00010183"/>
    </source>
</evidence>
<dbReference type="EMBL" id="CP098502">
    <property type="protein sequence ID" value="UTI67090.1"/>
    <property type="molecule type" value="Genomic_DNA"/>
</dbReference>
<keyword evidence="7 8" id="KW-0694">RNA-binding</keyword>
<dbReference type="InterPro" id="IPR000999">
    <property type="entry name" value="RNase_III_dom"/>
</dbReference>
<gene>
    <name evidence="8" type="primary">rnc</name>
    <name evidence="11" type="ORF">NBH00_17235</name>
</gene>
<feature type="binding site" evidence="8">
    <location>
        <position position="114"/>
    </location>
    <ligand>
        <name>Mg(2+)</name>
        <dbReference type="ChEBI" id="CHEBI:18420"/>
    </ligand>
</feature>
<keyword evidence="8" id="KW-0819">tRNA processing</keyword>
<feature type="domain" description="DRBM" evidence="9">
    <location>
        <begin position="153"/>
        <end position="221"/>
    </location>
</feature>
<proteinExistence type="inferred from homology"/>
<keyword evidence="4 8" id="KW-0540">Nuclease</keyword>
<evidence type="ECO:0000256" key="5">
    <source>
        <dbReference type="ARBA" id="ARBA00022759"/>
    </source>
</evidence>
<dbReference type="CDD" id="cd00593">
    <property type="entry name" value="RIBOc"/>
    <property type="match status" value="1"/>
</dbReference>
<dbReference type="Gene3D" id="1.10.1520.10">
    <property type="entry name" value="Ribonuclease III domain"/>
    <property type="match status" value="1"/>
</dbReference>
<dbReference type="Pfam" id="PF14622">
    <property type="entry name" value="Ribonucleas_3_3"/>
    <property type="match status" value="1"/>
</dbReference>
<dbReference type="PANTHER" id="PTHR11207:SF0">
    <property type="entry name" value="RIBONUCLEASE 3"/>
    <property type="match status" value="1"/>
</dbReference>
<reference evidence="11 12" key="1">
    <citation type="submission" date="2022-06" db="EMBL/GenBank/DDBJ databases">
        <title>Paraconexibacter antarcticus.</title>
        <authorList>
            <person name="Kim C.S."/>
        </authorList>
    </citation>
    <scope>NUCLEOTIDE SEQUENCE [LARGE SCALE GENOMIC DNA]</scope>
    <source>
        <strain evidence="11 12">02-257</strain>
    </source>
</reference>
<feature type="binding site" evidence="8">
    <location>
        <position position="117"/>
    </location>
    <ligand>
        <name>Mg(2+)</name>
        <dbReference type="ChEBI" id="CHEBI:18420"/>
    </ligand>
</feature>
<dbReference type="InterPro" id="IPR011907">
    <property type="entry name" value="RNase_III"/>
</dbReference>
<keyword evidence="5 8" id="KW-0255">Endonuclease</keyword>
<comment type="cofactor">
    <cofactor evidence="8">
        <name>Mg(2+)</name>
        <dbReference type="ChEBI" id="CHEBI:18420"/>
    </cofactor>
</comment>
<evidence type="ECO:0000256" key="4">
    <source>
        <dbReference type="ARBA" id="ARBA00022722"/>
    </source>
</evidence>
<evidence type="ECO:0000256" key="7">
    <source>
        <dbReference type="ARBA" id="ARBA00022884"/>
    </source>
</evidence>
<dbReference type="InterPro" id="IPR014720">
    <property type="entry name" value="dsRBD_dom"/>
</dbReference>
<dbReference type="RefSeq" id="WP_254573739.1">
    <property type="nucleotide sequence ID" value="NZ_CP098502.1"/>
</dbReference>